<dbReference type="PANTHER" id="PTHR47424:SF6">
    <property type="entry name" value="PROLINE UTILIZATION TRANS-ACTIVATOR"/>
    <property type="match status" value="1"/>
</dbReference>
<dbReference type="CDD" id="cd00067">
    <property type="entry name" value="GAL4"/>
    <property type="match status" value="1"/>
</dbReference>
<dbReference type="Gene3D" id="4.10.240.10">
    <property type="entry name" value="Zn(2)-C6 fungal-type DNA-binding domain"/>
    <property type="match status" value="1"/>
</dbReference>
<dbReference type="InterPro" id="IPR036864">
    <property type="entry name" value="Zn2-C6_fun-type_DNA-bd_sf"/>
</dbReference>
<evidence type="ECO:0000256" key="4">
    <source>
        <dbReference type="ARBA" id="ARBA00023242"/>
    </source>
</evidence>
<evidence type="ECO:0000259" key="6">
    <source>
        <dbReference type="PROSITE" id="PS50048"/>
    </source>
</evidence>
<evidence type="ECO:0000313" key="8">
    <source>
        <dbReference type="Proteomes" id="UP001456524"/>
    </source>
</evidence>
<feature type="domain" description="Zn(2)-C6 fungal-type" evidence="6">
    <location>
        <begin position="27"/>
        <end position="59"/>
    </location>
</feature>
<keyword evidence="3" id="KW-0804">Transcription</keyword>
<evidence type="ECO:0000256" key="1">
    <source>
        <dbReference type="ARBA" id="ARBA00022723"/>
    </source>
</evidence>
<dbReference type="CDD" id="cd12148">
    <property type="entry name" value="fungal_TF_MHR"/>
    <property type="match status" value="1"/>
</dbReference>
<evidence type="ECO:0000256" key="5">
    <source>
        <dbReference type="SAM" id="MobiDB-lite"/>
    </source>
</evidence>
<dbReference type="Proteomes" id="UP001456524">
    <property type="component" value="Unassembled WGS sequence"/>
</dbReference>
<dbReference type="PANTHER" id="PTHR47424">
    <property type="entry name" value="REGULATORY PROTEIN GAL4"/>
    <property type="match status" value="1"/>
</dbReference>
<feature type="compositionally biased region" description="Low complexity" evidence="5">
    <location>
        <begin position="647"/>
        <end position="662"/>
    </location>
</feature>
<gene>
    <name evidence="7" type="ORF">IWX90DRAFT_159645</name>
</gene>
<dbReference type="EMBL" id="JBBWUH010000003">
    <property type="protein sequence ID" value="KAK8173977.1"/>
    <property type="molecule type" value="Genomic_DNA"/>
</dbReference>
<evidence type="ECO:0000256" key="2">
    <source>
        <dbReference type="ARBA" id="ARBA00023015"/>
    </source>
</evidence>
<dbReference type="SMART" id="SM00066">
    <property type="entry name" value="GAL4"/>
    <property type="match status" value="1"/>
</dbReference>
<dbReference type="PROSITE" id="PS50048">
    <property type="entry name" value="ZN2_CY6_FUNGAL_2"/>
    <property type="match status" value="1"/>
</dbReference>
<dbReference type="SMART" id="SM00906">
    <property type="entry name" value="Fungal_trans"/>
    <property type="match status" value="1"/>
</dbReference>
<evidence type="ECO:0000313" key="7">
    <source>
        <dbReference type="EMBL" id="KAK8173977.1"/>
    </source>
</evidence>
<protein>
    <submittedName>
        <fullName evidence="7">C6 transcription factor</fullName>
    </submittedName>
</protein>
<keyword evidence="4" id="KW-0539">Nucleus</keyword>
<evidence type="ECO:0000256" key="3">
    <source>
        <dbReference type="ARBA" id="ARBA00023163"/>
    </source>
</evidence>
<dbReference type="InterPro" id="IPR007219">
    <property type="entry name" value="XnlR_reg_dom"/>
</dbReference>
<keyword evidence="8" id="KW-1185">Reference proteome</keyword>
<keyword evidence="2" id="KW-0805">Transcription regulation</keyword>
<keyword evidence="1" id="KW-0479">Metal-binding</keyword>
<name>A0ABR1Y0V2_9PEZI</name>
<dbReference type="InterPro" id="IPR051127">
    <property type="entry name" value="Fungal_SecMet_Regulators"/>
</dbReference>
<accession>A0ABR1Y0V2</accession>
<dbReference type="PROSITE" id="PS00463">
    <property type="entry name" value="ZN2_CY6_FUNGAL_1"/>
    <property type="match status" value="1"/>
</dbReference>
<organism evidence="7 8">
    <name type="scientific">Phyllosticta citrichinensis</name>
    <dbReference type="NCBI Taxonomy" id="1130410"/>
    <lineage>
        <taxon>Eukaryota</taxon>
        <taxon>Fungi</taxon>
        <taxon>Dikarya</taxon>
        <taxon>Ascomycota</taxon>
        <taxon>Pezizomycotina</taxon>
        <taxon>Dothideomycetes</taxon>
        <taxon>Dothideomycetes incertae sedis</taxon>
        <taxon>Botryosphaeriales</taxon>
        <taxon>Phyllostictaceae</taxon>
        <taxon>Phyllosticta</taxon>
    </lineage>
</organism>
<dbReference type="InterPro" id="IPR001138">
    <property type="entry name" value="Zn2Cys6_DnaBD"/>
</dbReference>
<dbReference type="Pfam" id="PF00172">
    <property type="entry name" value="Zn_clus"/>
    <property type="match status" value="1"/>
</dbReference>
<proteinExistence type="predicted"/>
<comment type="caution">
    <text evidence="7">The sequence shown here is derived from an EMBL/GenBank/DDBJ whole genome shotgun (WGS) entry which is preliminary data.</text>
</comment>
<feature type="region of interest" description="Disordered" evidence="5">
    <location>
        <begin position="633"/>
        <end position="679"/>
    </location>
</feature>
<dbReference type="Pfam" id="PF04082">
    <property type="entry name" value="Fungal_trans"/>
    <property type="match status" value="1"/>
</dbReference>
<sequence length="778" mass="86839">MSSVKQSSSRNRKTPRVNDPYRRTSLACEVCRKRKTKCTGELPCCRYCKLHNLEAKCHYLEQEQKVAVPKSYLLELKARLKAYESGSVPTNTPLAEPSPTFVDAPENVESEVFEENPLTEGLAHLTITPSGQRHYLGHSSATSWALRLRNFVENDTHLDQDLKIEVQYPTYNPAAWPKRRPSLTDQTRLPPYDFCRHLYYAQYQYIGTIFSFVPPRVFEERLQKAHDKALDLSDRESCLEYCQVLLMLAYGQLYSVNQWNSPNGPPGFDFFMQALESLPDIHEEGSVLFVEVLSLVGYFMQNLHRRDAAFLYIGLALRMAISLGLHQEMVDPDLDEETREHRRRLWWSVYSMDRILCAKSGNPITILDEDIGVLPASRLPDEPEICPATVLSHYTQLSRITGRIMNDIYRRTGQSVKTGTSLVASVSSIMDDLNSWQRDLPASLQFDRSRLNAGIKRETVSVFLHFYQCVNMTARPLLFRIVQRRLATGTKETEWQTGLSPMTIQVIKACVAAARDSTAIMQAAARQNQVANFGWMDSEHLFSATIVLVMINLAFPRNSRDAQAMDTALEVLRGMAEKGNSYIRARHELLIKLRSMTSASASNPPASSSGGPAVSKNSGLAFTSSSPPLYNVSSKATTDSARHGNIAHTPPSAPPSHSAASPIQMAAPQSRARQDSSAFSPNFASFSSFPPSSFNATAANTGAGAGSRQGASDEGLWEDSYGTFDAGMNGMDWDSFLMTGVEGTAIGDWPVNDVEHQHQQKQDEGWAEVFDEDGERWV</sequence>
<reference evidence="7 8" key="1">
    <citation type="journal article" date="2022" name="G3 (Bethesda)">
        <title>Enemy or ally: a genomic approach to elucidate the lifestyle of Phyllosticta citrichinaensis.</title>
        <authorList>
            <person name="Buijs V.A."/>
            <person name="Groenewald J.Z."/>
            <person name="Haridas S."/>
            <person name="LaButti K.M."/>
            <person name="Lipzen A."/>
            <person name="Martin F.M."/>
            <person name="Barry K."/>
            <person name="Grigoriev I.V."/>
            <person name="Crous P.W."/>
            <person name="Seidl M.F."/>
        </authorList>
    </citation>
    <scope>NUCLEOTIDE SEQUENCE [LARGE SCALE GENOMIC DNA]</scope>
    <source>
        <strain evidence="7 8">CBS 129764</strain>
    </source>
</reference>
<dbReference type="SUPFAM" id="SSF57701">
    <property type="entry name" value="Zn2/Cys6 DNA-binding domain"/>
    <property type="match status" value="1"/>
</dbReference>